<dbReference type="InterPro" id="IPR001810">
    <property type="entry name" value="F-box_dom"/>
</dbReference>
<organism evidence="4 5">
    <name type="scientific">Canariomyces notabilis</name>
    <dbReference type="NCBI Taxonomy" id="2074819"/>
    <lineage>
        <taxon>Eukaryota</taxon>
        <taxon>Fungi</taxon>
        <taxon>Dikarya</taxon>
        <taxon>Ascomycota</taxon>
        <taxon>Pezizomycotina</taxon>
        <taxon>Sordariomycetes</taxon>
        <taxon>Sordariomycetidae</taxon>
        <taxon>Sordariales</taxon>
        <taxon>Chaetomiaceae</taxon>
        <taxon>Canariomyces</taxon>
    </lineage>
</organism>
<name>A0AAN6TA38_9PEZI</name>
<feature type="compositionally biased region" description="Low complexity" evidence="2">
    <location>
        <begin position="28"/>
        <end position="53"/>
    </location>
</feature>
<sequence length="546" mass="60445">MSYQESNPDLESFREQWRAEVRARHPVPASSLQQQQQNAAAGPATTANSARAARPIDPRGKPPPATRVPAVKKYDDEDEALVQPPAFDEPAPTGSTSVQERGPAKGLAKTEPVTALEHYEKAVEREAAGNLGDSLRLYRKAFRMDDSVDQKYKNKHFPKPPLKPVAAASSGSSREGAASTPKAEQPQSMKDLIASFAGLSIEPVPPEIEGMPQPPCPIASLPTEILVHILRDVAILDIGDFVRLSQVCKRFAYLVATENRIWRRICLGTEFGFGGMHYYWQRQITWDPLTEADLLREAEEAAATAAAEAEAATDAEDSTTTTSALPSPAVELSLSARAQRHAEESAANTLAFYRALYSSSWQRMFRFRPRVRFNGCYICTVNYIRAGQASPHTTTWNTPVHIVTYYRYLRFFRDGTCISLLTTAEPADVVHHLTREAVTSGVASNNAASQSALKGRWRLARESDNPGASISEVEGDLMIETEGVAKYIYRLDLAFKTAGRAAKNNKLVWKGFYSYNTLTGDWAEFTLRDNTPFFFSRVKSYVVRGE</sequence>
<keyword evidence="1" id="KW-0833">Ubl conjugation pathway</keyword>
<dbReference type="RefSeq" id="XP_064667998.1">
    <property type="nucleotide sequence ID" value="XM_064813141.1"/>
</dbReference>
<evidence type="ECO:0000256" key="2">
    <source>
        <dbReference type="SAM" id="MobiDB-lite"/>
    </source>
</evidence>
<reference evidence="4" key="1">
    <citation type="journal article" date="2023" name="Mol. Phylogenet. Evol.">
        <title>Genome-scale phylogeny and comparative genomics of the fungal order Sordariales.</title>
        <authorList>
            <person name="Hensen N."/>
            <person name="Bonometti L."/>
            <person name="Westerberg I."/>
            <person name="Brannstrom I.O."/>
            <person name="Guillou S."/>
            <person name="Cros-Aarteil S."/>
            <person name="Calhoun S."/>
            <person name="Haridas S."/>
            <person name="Kuo A."/>
            <person name="Mondo S."/>
            <person name="Pangilinan J."/>
            <person name="Riley R."/>
            <person name="LaButti K."/>
            <person name="Andreopoulos B."/>
            <person name="Lipzen A."/>
            <person name="Chen C."/>
            <person name="Yan M."/>
            <person name="Daum C."/>
            <person name="Ng V."/>
            <person name="Clum A."/>
            <person name="Steindorff A."/>
            <person name="Ohm R.A."/>
            <person name="Martin F."/>
            <person name="Silar P."/>
            <person name="Natvig D.O."/>
            <person name="Lalanne C."/>
            <person name="Gautier V."/>
            <person name="Ament-Velasquez S.L."/>
            <person name="Kruys A."/>
            <person name="Hutchinson M.I."/>
            <person name="Powell A.J."/>
            <person name="Barry K."/>
            <person name="Miller A.N."/>
            <person name="Grigoriev I.V."/>
            <person name="Debuchy R."/>
            <person name="Gladieux P."/>
            <person name="Hiltunen Thoren M."/>
            <person name="Johannesson H."/>
        </authorList>
    </citation>
    <scope>NUCLEOTIDE SEQUENCE</scope>
    <source>
        <strain evidence="4">CBS 508.74</strain>
    </source>
</reference>
<evidence type="ECO:0000256" key="1">
    <source>
        <dbReference type="ARBA" id="ARBA00022786"/>
    </source>
</evidence>
<dbReference type="EMBL" id="MU853350">
    <property type="protein sequence ID" value="KAK4110428.1"/>
    <property type="molecule type" value="Genomic_DNA"/>
</dbReference>
<dbReference type="GO" id="GO:0031146">
    <property type="term" value="P:SCF-dependent proteasomal ubiquitin-dependent protein catabolic process"/>
    <property type="evidence" value="ECO:0007669"/>
    <property type="project" value="TreeGrafter"/>
</dbReference>
<dbReference type="AlphaFoldDB" id="A0AAN6TA38"/>
<feature type="compositionally biased region" description="Low complexity" evidence="2">
    <location>
        <begin position="166"/>
        <end position="179"/>
    </location>
</feature>
<dbReference type="Gene3D" id="1.20.1280.50">
    <property type="match status" value="1"/>
</dbReference>
<proteinExistence type="predicted"/>
<comment type="caution">
    <text evidence="4">The sequence shown here is derived from an EMBL/GenBank/DDBJ whole genome shotgun (WGS) entry which is preliminary data.</text>
</comment>
<dbReference type="PROSITE" id="PS50181">
    <property type="entry name" value="FBOX"/>
    <property type="match status" value="1"/>
</dbReference>
<accession>A0AAN6TA38</accession>
<dbReference type="GO" id="GO:0005737">
    <property type="term" value="C:cytoplasm"/>
    <property type="evidence" value="ECO:0007669"/>
    <property type="project" value="TreeGrafter"/>
</dbReference>
<feature type="region of interest" description="Disordered" evidence="2">
    <location>
        <begin position="151"/>
        <end position="187"/>
    </location>
</feature>
<dbReference type="InterPro" id="IPR045464">
    <property type="entry name" value="Hrt3/FBXO9_C"/>
</dbReference>
<dbReference type="SUPFAM" id="SSF81383">
    <property type="entry name" value="F-box domain"/>
    <property type="match status" value="1"/>
</dbReference>
<feature type="compositionally biased region" description="Basic and acidic residues" evidence="2">
    <location>
        <begin position="11"/>
        <end position="23"/>
    </location>
</feature>
<feature type="domain" description="F-box" evidence="3">
    <location>
        <begin position="215"/>
        <end position="265"/>
    </location>
</feature>
<evidence type="ECO:0000313" key="4">
    <source>
        <dbReference type="EMBL" id="KAK4110428.1"/>
    </source>
</evidence>
<reference evidence="4" key="2">
    <citation type="submission" date="2023-05" db="EMBL/GenBank/DDBJ databases">
        <authorList>
            <consortium name="Lawrence Berkeley National Laboratory"/>
            <person name="Steindorff A."/>
            <person name="Hensen N."/>
            <person name="Bonometti L."/>
            <person name="Westerberg I."/>
            <person name="Brannstrom I.O."/>
            <person name="Guillou S."/>
            <person name="Cros-Aarteil S."/>
            <person name="Calhoun S."/>
            <person name="Haridas S."/>
            <person name="Kuo A."/>
            <person name="Mondo S."/>
            <person name="Pangilinan J."/>
            <person name="Riley R."/>
            <person name="Labutti K."/>
            <person name="Andreopoulos B."/>
            <person name="Lipzen A."/>
            <person name="Chen C."/>
            <person name="Yanf M."/>
            <person name="Daum C."/>
            <person name="Ng V."/>
            <person name="Clum A."/>
            <person name="Ohm R."/>
            <person name="Martin F."/>
            <person name="Silar P."/>
            <person name="Natvig D."/>
            <person name="Lalanne C."/>
            <person name="Gautier V."/>
            <person name="Ament-Velasquez S.L."/>
            <person name="Kruys A."/>
            <person name="Hutchinson M.I."/>
            <person name="Powell A.J."/>
            <person name="Barry K."/>
            <person name="Miller A.N."/>
            <person name="Grigoriev I.V."/>
            <person name="Debuchy R."/>
            <person name="Gladieux P."/>
            <person name="Thoren M.H."/>
            <person name="Johannesson H."/>
        </authorList>
    </citation>
    <scope>NUCLEOTIDE SEQUENCE</scope>
    <source>
        <strain evidence="4">CBS 508.74</strain>
    </source>
</reference>
<evidence type="ECO:0000313" key="5">
    <source>
        <dbReference type="Proteomes" id="UP001302812"/>
    </source>
</evidence>
<dbReference type="PANTHER" id="PTHR12874">
    <property type="entry name" value="F-BOX ONLY PROTEIN 48-RELATED"/>
    <property type="match status" value="1"/>
</dbReference>
<evidence type="ECO:0000259" key="3">
    <source>
        <dbReference type="PROSITE" id="PS50181"/>
    </source>
</evidence>
<gene>
    <name evidence="4" type="ORF">N656DRAFT_757237</name>
</gene>
<dbReference type="GO" id="GO:0019005">
    <property type="term" value="C:SCF ubiquitin ligase complex"/>
    <property type="evidence" value="ECO:0007669"/>
    <property type="project" value="TreeGrafter"/>
</dbReference>
<dbReference type="PANTHER" id="PTHR12874:SF9">
    <property type="entry name" value="F-BOX ONLY PROTEIN 48"/>
    <property type="match status" value="1"/>
</dbReference>
<dbReference type="Pfam" id="PF19270">
    <property type="entry name" value="FBO_C"/>
    <property type="match status" value="1"/>
</dbReference>
<feature type="region of interest" description="Disordered" evidence="2">
    <location>
        <begin position="1"/>
        <end position="111"/>
    </location>
</feature>
<keyword evidence="5" id="KW-1185">Reference proteome</keyword>
<protein>
    <recommendedName>
        <fullName evidence="3">F-box domain-containing protein</fullName>
    </recommendedName>
</protein>
<dbReference type="GeneID" id="89937266"/>
<dbReference type="InterPro" id="IPR036047">
    <property type="entry name" value="F-box-like_dom_sf"/>
</dbReference>
<dbReference type="Proteomes" id="UP001302812">
    <property type="component" value="Unassembled WGS sequence"/>
</dbReference>
<dbReference type="Pfam" id="PF12937">
    <property type="entry name" value="F-box-like"/>
    <property type="match status" value="1"/>
</dbReference>